<keyword evidence="2" id="KW-1185">Reference proteome</keyword>
<gene>
    <name evidence="1" type="ORF">T265_04360</name>
</gene>
<reference evidence="1 2" key="1">
    <citation type="submission" date="2013-11" db="EMBL/GenBank/DDBJ databases">
        <title>Opisthorchis viverrini - life in the bile duct.</title>
        <authorList>
            <person name="Young N.D."/>
            <person name="Nagarajan N."/>
            <person name="Lin S.J."/>
            <person name="Korhonen P.K."/>
            <person name="Jex A.R."/>
            <person name="Hall R.S."/>
            <person name="Safavi-Hemami H."/>
            <person name="Kaewkong W."/>
            <person name="Bertrand D."/>
            <person name="Gao S."/>
            <person name="Seet Q."/>
            <person name="Wongkham S."/>
            <person name="Teh B.T."/>
            <person name="Wongkham C."/>
            <person name="Intapan P.M."/>
            <person name="Maleewong W."/>
            <person name="Yang X."/>
            <person name="Hu M."/>
            <person name="Wang Z."/>
            <person name="Hofmann A."/>
            <person name="Sternberg P.W."/>
            <person name="Tan P."/>
            <person name="Wang J."/>
            <person name="Gasser R.B."/>
        </authorList>
    </citation>
    <scope>NUCLEOTIDE SEQUENCE [LARGE SCALE GENOMIC DNA]</scope>
</reference>
<accession>A0A075A004</accession>
<evidence type="ECO:0000313" key="2">
    <source>
        <dbReference type="Proteomes" id="UP000054324"/>
    </source>
</evidence>
<name>A0A075A004_OPIVI</name>
<organism evidence="1 2">
    <name type="scientific">Opisthorchis viverrini</name>
    <name type="common">Southeast Asian liver fluke</name>
    <dbReference type="NCBI Taxonomy" id="6198"/>
    <lineage>
        <taxon>Eukaryota</taxon>
        <taxon>Metazoa</taxon>
        <taxon>Spiralia</taxon>
        <taxon>Lophotrochozoa</taxon>
        <taxon>Platyhelminthes</taxon>
        <taxon>Trematoda</taxon>
        <taxon>Digenea</taxon>
        <taxon>Opisthorchiida</taxon>
        <taxon>Opisthorchiata</taxon>
        <taxon>Opisthorchiidae</taxon>
        <taxon>Opisthorchis</taxon>
    </lineage>
</organism>
<dbReference type="EMBL" id="KL596689">
    <property type="protein sequence ID" value="KER28895.1"/>
    <property type="molecule type" value="Genomic_DNA"/>
</dbReference>
<dbReference type="GeneID" id="20318542"/>
<protein>
    <submittedName>
        <fullName evidence="1">Uncharacterized protein</fullName>
    </submittedName>
</protein>
<dbReference type="CTD" id="20318542"/>
<proteinExistence type="predicted"/>
<dbReference type="KEGG" id="ovi:T265_04360"/>
<evidence type="ECO:0000313" key="1">
    <source>
        <dbReference type="EMBL" id="KER28895.1"/>
    </source>
</evidence>
<dbReference type="RefSeq" id="XP_009167345.1">
    <property type="nucleotide sequence ID" value="XM_009169081.1"/>
</dbReference>
<dbReference type="Proteomes" id="UP000054324">
    <property type="component" value="Unassembled WGS sequence"/>
</dbReference>
<dbReference type="AlphaFoldDB" id="A0A075A004"/>
<sequence>MRKNETVFGCTAGVQFIVGHLRSRPGNWFTDSRIDTQDRGFCPSFPDTTVEHIFNDFVICLQSVIIKLCFPKFGFIFSDSASVTATRVSRP</sequence>